<accession>A0A1X0B5H2</accession>
<dbReference type="STRING" id="1927124.BST13_06895"/>
<proteinExistence type="predicted"/>
<dbReference type="PROSITE" id="PS51257">
    <property type="entry name" value="PROKAR_LIPOPROTEIN"/>
    <property type="match status" value="1"/>
</dbReference>
<evidence type="ECO:0000313" key="2">
    <source>
        <dbReference type="EMBL" id="ORA37572.1"/>
    </source>
</evidence>
<protein>
    <submittedName>
        <fullName evidence="2">Uncharacterized protein</fullName>
    </submittedName>
</protein>
<keyword evidence="3" id="KW-1185">Reference proteome</keyword>
<comment type="caution">
    <text evidence="2">The sequence shown here is derived from an EMBL/GenBank/DDBJ whole genome shotgun (WGS) entry which is preliminary data.</text>
</comment>
<name>A0A1X0B5H2_9MYCO</name>
<dbReference type="EMBL" id="MVHF01000005">
    <property type="protein sequence ID" value="ORA37572.1"/>
    <property type="molecule type" value="Genomic_DNA"/>
</dbReference>
<feature type="chain" id="PRO_5039048057" evidence="1">
    <location>
        <begin position="22"/>
        <end position="123"/>
    </location>
</feature>
<feature type="signal peptide" evidence="1">
    <location>
        <begin position="1"/>
        <end position="21"/>
    </location>
</feature>
<evidence type="ECO:0000313" key="3">
    <source>
        <dbReference type="Proteomes" id="UP000192448"/>
    </source>
</evidence>
<sequence length="123" mass="12121">MSGKAALLIVSASIATTVALTGCGGSTSADSTSTTSGAAASTTAAPVTAAPAAKVSANTASQDDIAAALKAAGVSNPSRWAAEVVEYRPYPADDPNLGKLRDNLAKYNPGQETVDKIVSALTP</sequence>
<evidence type="ECO:0000256" key="1">
    <source>
        <dbReference type="SAM" id="SignalP"/>
    </source>
</evidence>
<organism evidence="2 3">
    <name type="scientific">Mycobacterium aquaticum</name>
    <dbReference type="NCBI Taxonomy" id="1927124"/>
    <lineage>
        <taxon>Bacteria</taxon>
        <taxon>Bacillati</taxon>
        <taxon>Actinomycetota</taxon>
        <taxon>Actinomycetes</taxon>
        <taxon>Mycobacteriales</taxon>
        <taxon>Mycobacteriaceae</taxon>
        <taxon>Mycobacterium</taxon>
    </lineage>
</organism>
<dbReference type="Proteomes" id="UP000192448">
    <property type="component" value="Unassembled WGS sequence"/>
</dbReference>
<dbReference type="AlphaFoldDB" id="A0A1X0B5H2"/>
<dbReference type="RefSeq" id="WP_083162007.1">
    <property type="nucleotide sequence ID" value="NZ_MVHF01000005.1"/>
</dbReference>
<reference evidence="2 3" key="1">
    <citation type="submission" date="2017-02" db="EMBL/GenBank/DDBJ databases">
        <title>The new phylogeny of genus Mycobacterium.</title>
        <authorList>
            <person name="Tortoli E."/>
            <person name="Trovato A."/>
            <person name="Cirillo D.M."/>
        </authorList>
    </citation>
    <scope>NUCLEOTIDE SEQUENCE [LARGE SCALE GENOMIC DNA]</scope>
    <source>
        <strain evidence="2 3">RW6</strain>
    </source>
</reference>
<gene>
    <name evidence="2" type="ORF">BST13_06895</name>
</gene>
<keyword evidence="1" id="KW-0732">Signal</keyword>
<dbReference type="OrthoDB" id="4640524at2"/>